<keyword evidence="4" id="KW-1185">Reference proteome</keyword>
<reference evidence="3 4" key="1">
    <citation type="journal article" date="2023" name="Plants (Basel)">
        <title>Bridging the Gap: Combining Genomics and Transcriptomics Approaches to Understand Stylosanthes scabra, an Orphan Legume from the Brazilian Caatinga.</title>
        <authorList>
            <person name="Ferreira-Neto J.R.C."/>
            <person name="da Silva M.D."/>
            <person name="Binneck E."/>
            <person name="de Melo N.F."/>
            <person name="da Silva R.H."/>
            <person name="de Melo A.L.T.M."/>
            <person name="Pandolfi V."/>
            <person name="Bustamante F.O."/>
            <person name="Brasileiro-Vidal A.C."/>
            <person name="Benko-Iseppon A.M."/>
        </authorList>
    </citation>
    <scope>NUCLEOTIDE SEQUENCE [LARGE SCALE GENOMIC DNA]</scope>
    <source>
        <tissue evidence="3">Leaves</tissue>
    </source>
</reference>
<dbReference type="Gene3D" id="3.30.420.10">
    <property type="entry name" value="Ribonuclease H-like superfamily/Ribonuclease H"/>
    <property type="match status" value="1"/>
</dbReference>
<protein>
    <submittedName>
        <fullName evidence="3">Uncharacterized protein</fullName>
    </submittedName>
</protein>
<dbReference type="EMBL" id="JASCZI010213360">
    <property type="protein sequence ID" value="MED6201195.1"/>
    <property type="molecule type" value="Genomic_DNA"/>
</dbReference>
<keyword evidence="1" id="KW-0540">Nuclease</keyword>
<evidence type="ECO:0000313" key="3">
    <source>
        <dbReference type="EMBL" id="MED6201195.1"/>
    </source>
</evidence>
<dbReference type="InterPro" id="IPR012337">
    <property type="entry name" value="RNaseH-like_sf"/>
</dbReference>
<accession>A0ABU6XUP6</accession>
<name>A0ABU6XUP6_9FABA</name>
<sequence>MRPTGIPYTSNKSSTLQLCIDDKCLTLQLFYIDNFPLSLKNFLMNPKFTFVGVEVADDILKISNEYGLNCASHADIRELSNKKWPLRYYRRPGLKRLAFDLSEQLVI</sequence>
<proteinExistence type="predicted"/>
<dbReference type="Proteomes" id="UP001341840">
    <property type="component" value="Unassembled WGS sequence"/>
</dbReference>
<evidence type="ECO:0000256" key="2">
    <source>
        <dbReference type="ARBA" id="ARBA00022801"/>
    </source>
</evidence>
<keyword evidence="2" id="KW-0378">Hydrolase</keyword>
<dbReference type="InterPro" id="IPR036397">
    <property type="entry name" value="RNaseH_sf"/>
</dbReference>
<dbReference type="PANTHER" id="PTHR13620">
    <property type="entry name" value="3-5 EXONUCLEASE"/>
    <property type="match status" value="1"/>
</dbReference>
<evidence type="ECO:0000313" key="4">
    <source>
        <dbReference type="Proteomes" id="UP001341840"/>
    </source>
</evidence>
<comment type="caution">
    <text evidence="3">The sequence shown here is derived from an EMBL/GenBank/DDBJ whole genome shotgun (WGS) entry which is preliminary data.</text>
</comment>
<evidence type="ECO:0000256" key="1">
    <source>
        <dbReference type="ARBA" id="ARBA00022722"/>
    </source>
</evidence>
<dbReference type="InterPro" id="IPR051132">
    <property type="entry name" value="3-5_Exonuclease_domain"/>
</dbReference>
<dbReference type="PANTHER" id="PTHR13620:SF121">
    <property type="entry name" value="EMB|CAB82946.1-RELATED"/>
    <property type="match status" value="1"/>
</dbReference>
<gene>
    <name evidence="3" type="ORF">PIB30_092502</name>
</gene>
<dbReference type="SUPFAM" id="SSF53098">
    <property type="entry name" value="Ribonuclease H-like"/>
    <property type="match status" value="1"/>
</dbReference>
<organism evidence="3 4">
    <name type="scientific">Stylosanthes scabra</name>
    <dbReference type="NCBI Taxonomy" id="79078"/>
    <lineage>
        <taxon>Eukaryota</taxon>
        <taxon>Viridiplantae</taxon>
        <taxon>Streptophyta</taxon>
        <taxon>Embryophyta</taxon>
        <taxon>Tracheophyta</taxon>
        <taxon>Spermatophyta</taxon>
        <taxon>Magnoliopsida</taxon>
        <taxon>eudicotyledons</taxon>
        <taxon>Gunneridae</taxon>
        <taxon>Pentapetalae</taxon>
        <taxon>rosids</taxon>
        <taxon>fabids</taxon>
        <taxon>Fabales</taxon>
        <taxon>Fabaceae</taxon>
        <taxon>Papilionoideae</taxon>
        <taxon>50 kb inversion clade</taxon>
        <taxon>dalbergioids sensu lato</taxon>
        <taxon>Dalbergieae</taxon>
        <taxon>Pterocarpus clade</taxon>
        <taxon>Stylosanthes</taxon>
    </lineage>
</organism>